<evidence type="ECO:0000313" key="2">
    <source>
        <dbReference type="EMBL" id="KIX01532.1"/>
    </source>
</evidence>
<proteinExistence type="predicted"/>
<dbReference type="InterPro" id="IPR025212">
    <property type="entry name" value="CAD_CENP-Q"/>
</dbReference>
<dbReference type="OrthoDB" id="2420947at2759"/>
<sequence>MGASKPTSSCVNSIQFAKLEPRIKNISQATIRKKWKPLPVSSQERVREILLNLKTKRSGAGGLDRVPAVGRTRSAATRKANLATTVKEREYERIVEEVADKLLSRLPRMPFPPTTSTQADDSPFNLSNTLHRIRELQSQLTTNVQSAHLLRRQIQREKKALKRDRAELAGLEAALKSNEALKRKRGRTLHPLARDLDDEVDEVEMEEFERLNAVAGIAAGRSRGVVSHDQNGALHPPNSGVMDLDGDPDPELEPLLKQLRSHLLSMQNNTASMRSVVAAMEDTKTALDQFVAMRLDKGTLRRLDGLEG</sequence>
<dbReference type="VEuPathDB" id="FungiDB:Z518_09258"/>
<accession>A0A0D2FHV2</accession>
<organism evidence="2 3">
    <name type="scientific">Rhinocladiella mackenziei CBS 650.93</name>
    <dbReference type="NCBI Taxonomy" id="1442369"/>
    <lineage>
        <taxon>Eukaryota</taxon>
        <taxon>Fungi</taxon>
        <taxon>Dikarya</taxon>
        <taxon>Ascomycota</taxon>
        <taxon>Pezizomycotina</taxon>
        <taxon>Eurotiomycetes</taxon>
        <taxon>Chaetothyriomycetidae</taxon>
        <taxon>Chaetothyriales</taxon>
        <taxon>Herpotrichiellaceae</taxon>
        <taxon>Rhinocladiella</taxon>
    </lineage>
</organism>
<gene>
    <name evidence="2" type="ORF">Z518_09258</name>
</gene>
<evidence type="ECO:0000256" key="1">
    <source>
        <dbReference type="SAM" id="Coils"/>
    </source>
</evidence>
<keyword evidence="1" id="KW-0175">Coiled coil</keyword>
<dbReference type="STRING" id="1442369.A0A0D2FHV2"/>
<dbReference type="Pfam" id="PF13094">
    <property type="entry name" value="CENP-Q"/>
    <property type="match status" value="1"/>
</dbReference>
<dbReference type="GeneID" id="25297329"/>
<dbReference type="Proteomes" id="UP000053617">
    <property type="component" value="Unassembled WGS sequence"/>
</dbReference>
<dbReference type="AlphaFoldDB" id="A0A0D2FHV2"/>
<dbReference type="EMBL" id="KN847481">
    <property type="protein sequence ID" value="KIX01532.1"/>
    <property type="molecule type" value="Genomic_DNA"/>
</dbReference>
<dbReference type="RefSeq" id="XP_013268668.1">
    <property type="nucleotide sequence ID" value="XM_013413214.1"/>
</dbReference>
<feature type="coiled-coil region" evidence="1">
    <location>
        <begin position="147"/>
        <end position="174"/>
    </location>
</feature>
<dbReference type="HOGENOM" id="CLU_058654_0_0_1"/>
<evidence type="ECO:0000313" key="3">
    <source>
        <dbReference type="Proteomes" id="UP000053617"/>
    </source>
</evidence>
<keyword evidence="3" id="KW-1185">Reference proteome</keyword>
<protein>
    <submittedName>
        <fullName evidence="2">Rhinocladiella mackenziei CBS 650.93 unplaced genomic scaffold supercont1.7, whole genome shotgun sequence</fullName>
    </submittedName>
</protein>
<reference evidence="2 3" key="1">
    <citation type="submission" date="2015-01" db="EMBL/GenBank/DDBJ databases">
        <title>The Genome Sequence of Rhinocladiella mackenzie CBS 650.93.</title>
        <authorList>
            <consortium name="The Broad Institute Genomics Platform"/>
            <person name="Cuomo C."/>
            <person name="de Hoog S."/>
            <person name="Gorbushina A."/>
            <person name="Stielow B."/>
            <person name="Teixiera M."/>
            <person name="Abouelleil A."/>
            <person name="Chapman S.B."/>
            <person name="Priest M."/>
            <person name="Young S.K."/>
            <person name="Wortman J."/>
            <person name="Nusbaum C."/>
            <person name="Birren B."/>
        </authorList>
    </citation>
    <scope>NUCLEOTIDE SEQUENCE [LARGE SCALE GENOMIC DNA]</scope>
    <source>
        <strain evidence="2 3">CBS 650.93</strain>
    </source>
</reference>
<name>A0A0D2FHV2_9EURO</name>